<dbReference type="AlphaFoldDB" id="A0A4Y7TB34"/>
<sequence length="177" mass="20267">MWIVTFTSQLTLFPAIFIRQLVEDHPGHAGYPLENLESLVQIPDQDDHLSSYKLHHKSLLDFLADPWRCPPGLCPTTWEHWIKFAARCIPVLKNKSPAVKPSKLEWRDFLSHSLCLQASFDLLGLGRDLSDGMSHDLVQCDLPTVHAKCMRASPDFDCSSYCVHWRSGVLQVWTVYH</sequence>
<evidence type="ECO:0000256" key="1">
    <source>
        <dbReference type="SAM" id="SignalP"/>
    </source>
</evidence>
<dbReference type="Proteomes" id="UP000298030">
    <property type="component" value="Unassembled WGS sequence"/>
</dbReference>
<organism evidence="2 3">
    <name type="scientific">Coprinellus micaceus</name>
    <name type="common">Glistening ink-cap mushroom</name>
    <name type="synonym">Coprinus micaceus</name>
    <dbReference type="NCBI Taxonomy" id="71717"/>
    <lineage>
        <taxon>Eukaryota</taxon>
        <taxon>Fungi</taxon>
        <taxon>Dikarya</taxon>
        <taxon>Basidiomycota</taxon>
        <taxon>Agaricomycotina</taxon>
        <taxon>Agaricomycetes</taxon>
        <taxon>Agaricomycetidae</taxon>
        <taxon>Agaricales</taxon>
        <taxon>Agaricineae</taxon>
        <taxon>Psathyrellaceae</taxon>
        <taxon>Coprinellus</taxon>
    </lineage>
</organism>
<feature type="chain" id="PRO_5021188761" evidence="1">
    <location>
        <begin position="19"/>
        <end position="177"/>
    </location>
</feature>
<reference evidence="2 3" key="1">
    <citation type="journal article" date="2019" name="Nat. Ecol. Evol.">
        <title>Megaphylogeny resolves global patterns of mushroom evolution.</title>
        <authorList>
            <person name="Varga T."/>
            <person name="Krizsan K."/>
            <person name="Foldi C."/>
            <person name="Dima B."/>
            <person name="Sanchez-Garcia M."/>
            <person name="Sanchez-Ramirez S."/>
            <person name="Szollosi G.J."/>
            <person name="Szarkandi J.G."/>
            <person name="Papp V."/>
            <person name="Albert L."/>
            <person name="Andreopoulos W."/>
            <person name="Angelini C."/>
            <person name="Antonin V."/>
            <person name="Barry K.W."/>
            <person name="Bougher N.L."/>
            <person name="Buchanan P."/>
            <person name="Buyck B."/>
            <person name="Bense V."/>
            <person name="Catcheside P."/>
            <person name="Chovatia M."/>
            <person name="Cooper J."/>
            <person name="Damon W."/>
            <person name="Desjardin D."/>
            <person name="Finy P."/>
            <person name="Geml J."/>
            <person name="Haridas S."/>
            <person name="Hughes K."/>
            <person name="Justo A."/>
            <person name="Karasinski D."/>
            <person name="Kautmanova I."/>
            <person name="Kiss B."/>
            <person name="Kocsube S."/>
            <person name="Kotiranta H."/>
            <person name="LaButti K.M."/>
            <person name="Lechner B.E."/>
            <person name="Liimatainen K."/>
            <person name="Lipzen A."/>
            <person name="Lukacs Z."/>
            <person name="Mihaltcheva S."/>
            <person name="Morgado L.N."/>
            <person name="Niskanen T."/>
            <person name="Noordeloos M.E."/>
            <person name="Ohm R.A."/>
            <person name="Ortiz-Santana B."/>
            <person name="Ovrebo C."/>
            <person name="Racz N."/>
            <person name="Riley R."/>
            <person name="Savchenko A."/>
            <person name="Shiryaev A."/>
            <person name="Soop K."/>
            <person name="Spirin V."/>
            <person name="Szebenyi C."/>
            <person name="Tomsovsky M."/>
            <person name="Tulloss R.E."/>
            <person name="Uehling J."/>
            <person name="Grigoriev I.V."/>
            <person name="Vagvolgyi C."/>
            <person name="Papp T."/>
            <person name="Martin F.M."/>
            <person name="Miettinen O."/>
            <person name="Hibbett D.S."/>
            <person name="Nagy L.G."/>
        </authorList>
    </citation>
    <scope>NUCLEOTIDE SEQUENCE [LARGE SCALE GENOMIC DNA]</scope>
    <source>
        <strain evidence="2 3">FP101781</strain>
    </source>
</reference>
<evidence type="ECO:0000313" key="2">
    <source>
        <dbReference type="EMBL" id="TEB31383.1"/>
    </source>
</evidence>
<protein>
    <submittedName>
        <fullName evidence="2">Uncharacterized protein</fullName>
    </submittedName>
</protein>
<keyword evidence="3" id="KW-1185">Reference proteome</keyword>
<proteinExistence type="predicted"/>
<dbReference type="EMBL" id="QPFP01000019">
    <property type="protein sequence ID" value="TEB31383.1"/>
    <property type="molecule type" value="Genomic_DNA"/>
</dbReference>
<name>A0A4Y7TB34_COPMI</name>
<gene>
    <name evidence="2" type="ORF">FA13DRAFT_364290</name>
</gene>
<accession>A0A4Y7TB34</accession>
<feature type="signal peptide" evidence="1">
    <location>
        <begin position="1"/>
        <end position="18"/>
    </location>
</feature>
<keyword evidence="1" id="KW-0732">Signal</keyword>
<evidence type="ECO:0000313" key="3">
    <source>
        <dbReference type="Proteomes" id="UP000298030"/>
    </source>
</evidence>
<comment type="caution">
    <text evidence="2">The sequence shown here is derived from an EMBL/GenBank/DDBJ whole genome shotgun (WGS) entry which is preliminary data.</text>
</comment>